<proteinExistence type="predicted"/>
<dbReference type="OrthoDB" id="2193613at2"/>
<feature type="coiled-coil region" evidence="1">
    <location>
        <begin position="375"/>
        <end position="402"/>
    </location>
</feature>
<dbReference type="EMBL" id="MIEK01000007">
    <property type="protein sequence ID" value="OEH83435.1"/>
    <property type="molecule type" value="Genomic_DNA"/>
</dbReference>
<evidence type="ECO:0000313" key="4">
    <source>
        <dbReference type="Proteomes" id="UP000095256"/>
    </source>
</evidence>
<comment type="caution">
    <text evidence="3">The sequence shown here is derived from an EMBL/GenBank/DDBJ whole genome shotgun (WGS) entry which is preliminary data.</text>
</comment>
<evidence type="ECO:0000256" key="2">
    <source>
        <dbReference type="SAM" id="MobiDB-lite"/>
    </source>
</evidence>
<feature type="coiled-coil region" evidence="1">
    <location>
        <begin position="255"/>
        <end position="347"/>
    </location>
</feature>
<protein>
    <submittedName>
        <fullName evidence="3">Uncharacterized protein</fullName>
    </submittedName>
</protein>
<dbReference type="Proteomes" id="UP000095256">
    <property type="component" value="Unassembled WGS sequence"/>
</dbReference>
<feature type="region of interest" description="Disordered" evidence="2">
    <location>
        <begin position="472"/>
        <end position="506"/>
    </location>
</feature>
<evidence type="ECO:0000313" key="3">
    <source>
        <dbReference type="EMBL" id="OEH83435.1"/>
    </source>
</evidence>
<dbReference type="RefSeq" id="WP_069697604.1">
    <property type="nucleotide sequence ID" value="NZ_JAGGMA010000037.1"/>
</dbReference>
<feature type="compositionally biased region" description="Polar residues" evidence="2">
    <location>
        <begin position="487"/>
        <end position="496"/>
    </location>
</feature>
<gene>
    <name evidence="3" type="ORF">BCR26_09640</name>
</gene>
<keyword evidence="4" id="KW-1185">Reference proteome</keyword>
<reference evidence="3 4" key="1">
    <citation type="submission" date="2016-09" db="EMBL/GenBank/DDBJ databases">
        <authorList>
            <person name="Capua I."/>
            <person name="De Benedictis P."/>
            <person name="Joannis T."/>
            <person name="Lombin L.H."/>
            <person name="Cattoli G."/>
        </authorList>
    </citation>
    <scope>NUCLEOTIDE SEQUENCE [LARGE SCALE GENOMIC DNA]</scope>
    <source>
        <strain evidence="3 4">LMG 25899</strain>
    </source>
</reference>
<evidence type="ECO:0000256" key="1">
    <source>
        <dbReference type="SAM" id="Coils"/>
    </source>
</evidence>
<dbReference type="AlphaFoldDB" id="A0A1E5L021"/>
<name>A0A1E5L021_9ENTE</name>
<keyword evidence="1" id="KW-0175">Coiled coil</keyword>
<accession>A0A1E5L021</accession>
<sequence length="778" mass="89333">MEKLNLTKITQANKKVLIRKEIEEDRLGEEIYSDDLLSPYSVYLVRKFEETIDYEEQGQFEELLKTLIENFEQVFQQFVIKNIYVRTTQKAVYLTLLLALAQPLTKIEMNDLRIWMNELKVPDLPETLEHLPSPSQEIPIEMVKGLQETTSEVLLLTEMMNQFGLNLSDIYEELQKLKNKKTPPVVKVVKSDAARKKSLESENAELIKQTTEKVDKLFSAFSSLKTQVDQRLTKLSKPKTPPKFKVFFNGEKSEQSSLESRLEEALKEINMLTKEVKASERKITELSAHLEKNQPKKVPKIKMPVKKEKSKNENELEKKLATTTEEVTSLTKQLQEISQKLSTVETNILEVKPDPETVARMEKDHGQLQVTTSETRKLNEVIDGLHKKLQNVETELTTVKRTKATPVIKLKKSETLNDLAKQHQVDQERLTVNATEIKRLTQTVGKVDVELIKAHQKIAELEQLVRVSVSKVQATESMPRQKVPELSQKQPENSPSMPEGSPQAIVGPAALPVSRQMPIMETRQEKAIGDRVQEQEALSHRRNADSRMPIQTSSFPSKEDFLRASRPLSAQVRMQAEVQAQVQNQARAQAAQQAIFQPVKAETAPVTLAIEEVLDRVSDQSVSTKEQEQNLSYTSQADAIQAKAELPSLRRLKKLEWEIHSFFEKTRGLGHKGMVSKEDFYANMRKIEVLPYLWTKIYELNRKDMMLGTDLSCQKLIDNLEDFIEEAKGLSKKRKVMGKWIYCPKEVEQKMEGYKQLGEYFELYIARKEGTESHQWGY</sequence>
<organism evidence="3 4">
    <name type="scientific">Enterococcus rivorum</name>
    <dbReference type="NCBI Taxonomy" id="762845"/>
    <lineage>
        <taxon>Bacteria</taxon>
        <taxon>Bacillati</taxon>
        <taxon>Bacillota</taxon>
        <taxon>Bacilli</taxon>
        <taxon>Lactobacillales</taxon>
        <taxon>Enterococcaceae</taxon>
        <taxon>Enterococcus</taxon>
    </lineage>
</organism>
<feature type="coiled-coil region" evidence="1">
    <location>
        <begin position="160"/>
        <end position="209"/>
    </location>
</feature>